<name>A0A397GJW7_9GLOM</name>
<dbReference type="Pfam" id="PF07801">
    <property type="entry name" value="DUF1647"/>
    <property type="match status" value="1"/>
</dbReference>
<evidence type="ECO:0000313" key="3">
    <source>
        <dbReference type="Proteomes" id="UP000266861"/>
    </source>
</evidence>
<dbReference type="OrthoDB" id="5954868at2759"/>
<evidence type="ECO:0008006" key="4">
    <source>
        <dbReference type="Google" id="ProtNLM"/>
    </source>
</evidence>
<keyword evidence="1" id="KW-0812">Transmembrane</keyword>
<dbReference type="AlphaFoldDB" id="A0A397GJW7"/>
<evidence type="ECO:0000256" key="1">
    <source>
        <dbReference type="SAM" id="Phobius"/>
    </source>
</evidence>
<keyword evidence="1" id="KW-0472">Membrane</keyword>
<dbReference type="EMBL" id="PQFF01000451">
    <property type="protein sequence ID" value="RHZ49343.1"/>
    <property type="molecule type" value="Genomic_DNA"/>
</dbReference>
<reference evidence="2 3" key="1">
    <citation type="submission" date="2018-08" db="EMBL/GenBank/DDBJ databases">
        <title>Genome and evolution of the arbuscular mycorrhizal fungus Diversispora epigaea (formerly Glomus versiforme) and its bacterial endosymbionts.</title>
        <authorList>
            <person name="Sun X."/>
            <person name="Fei Z."/>
            <person name="Harrison M."/>
        </authorList>
    </citation>
    <scope>NUCLEOTIDE SEQUENCE [LARGE SCALE GENOMIC DNA]</scope>
    <source>
        <strain evidence="2 3">IT104</strain>
    </source>
</reference>
<dbReference type="InterPro" id="IPR012444">
    <property type="entry name" value="DUF1647"/>
</dbReference>
<keyword evidence="3" id="KW-1185">Reference proteome</keyword>
<gene>
    <name evidence="2" type="ORF">Glove_522g29</name>
</gene>
<dbReference type="Proteomes" id="UP000266861">
    <property type="component" value="Unassembled WGS sequence"/>
</dbReference>
<proteinExistence type="predicted"/>
<evidence type="ECO:0000313" key="2">
    <source>
        <dbReference type="EMBL" id="RHZ49343.1"/>
    </source>
</evidence>
<sequence>MENFSKIVSIKQKFQLFFIMFVAILLLTRVYIFQDTSDDILYKPEEEILPSEKHNMSSTVEFPPDAYYMEPCRHPGVSNFTKNRYDIIVVTGASNNHFCPMKSLVYRLKTQGFNVGIIAYDLGLEKKNRKEFYHLARLGYVTEFRIFNFSAYPSFWDLKKNRGEYAWKVGMVAEVARDYPGKILVWMDAGTMGNEKYFTHLKDWMPRYRGFISPTSGGPVSKWIHRGVFEYFHDDHTSYDDIQTNCNAASIAFDTKISQSIIDDWYKCALNKDCIAPPGSSRRNHRQDQAIITYLVAKRGILCRTGRNVFGISTHLDHKCKAYNKNYERKNWKNL</sequence>
<organism evidence="2 3">
    <name type="scientific">Diversispora epigaea</name>
    <dbReference type="NCBI Taxonomy" id="1348612"/>
    <lineage>
        <taxon>Eukaryota</taxon>
        <taxon>Fungi</taxon>
        <taxon>Fungi incertae sedis</taxon>
        <taxon>Mucoromycota</taxon>
        <taxon>Glomeromycotina</taxon>
        <taxon>Glomeromycetes</taxon>
        <taxon>Diversisporales</taxon>
        <taxon>Diversisporaceae</taxon>
        <taxon>Diversispora</taxon>
    </lineage>
</organism>
<keyword evidence="1" id="KW-1133">Transmembrane helix</keyword>
<comment type="caution">
    <text evidence="2">The sequence shown here is derived from an EMBL/GenBank/DDBJ whole genome shotgun (WGS) entry which is preliminary data.</text>
</comment>
<protein>
    <recommendedName>
        <fullName evidence="4">DUF1647 domain-containing protein</fullName>
    </recommendedName>
</protein>
<dbReference type="PANTHER" id="PTHR31389:SF4">
    <property type="entry name" value="LD39211P"/>
    <property type="match status" value="1"/>
</dbReference>
<accession>A0A397GJW7</accession>
<dbReference type="PANTHER" id="PTHR31389">
    <property type="entry name" value="LD39211P"/>
    <property type="match status" value="1"/>
</dbReference>
<feature type="transmembrane region" description="Helical" evidence="1">
    <location>
        <begin position="14"/>
        <end position="33"/>
    </location>
</feature>